<dbReference type="AlphaFoldDB" id="A0A9N9LJF1"/>
<dbReference type="EMBL" id="CAJVRM010000096">
    <property type="protein sequence ID" value="CAG8974245.1"/>
    <property type="molecule type" value="Genomic_DNA"/>
</dbReference>
<reference evidence="2" key="1">
    <citation type="submission" date="2021-07" db="EMBL/GenBank/DDBJ databases">
        <authorList>
            <person name="Durling M."/>
        </authorList>
    </citation>
    <scope>NUCLEOTIDE SEQUENCE</scope>
</reference>
<dbReference type="Proteomes" id="UP000701801">
    <property type="component" value="Unassembled WGS sequence"/>
</dbReference>
<dbReference type="OrthoDB" id="10586699at2759"/>
<protein>
    <submittedName>
        <fullName evidence="2">Uncharacterized protein</fullName>
    </submittedName>
</protein>
<keyword evidence="3" id="KW-1185">Reference proteome</keyword>
<evidence type="ECO:0000313" key="2">
    <source>
        <dbReference type="EMBL" id="CAG8974245.1"/>
    </source>
</evidence>
<proteinExistence type="predicted"/>
<organism evidence="2 3">
    <name type="scientific">Hymenoscyphus albidus</name>
    <dbReference type="NCBI Taxonomy" id="595503"/>
    <lineage>
        <taxon>Eukaryota</taxon>
        <taxon>Fungi</taxon>
        <taxon>Dikarya</taxon>
        <taxon>Ascomycota</taxon>
        <taxon>Pezizomycotina</taxon>
        <taxon>Leotiomycetes</taxon>
        <taxon>Helotiales</taxon>
        <taxon>Helotiaceae</taxon>
        <taxon>Hymenoscyphus</taxon>
    </lineage>
</organism>
<evidence type="ECO:0000256" key="1">
    <source>
        <dbReference type="SAM" id="MobiDB-lite"/>
    </source>
</evidence>
<sequence length="229" mass="24110">MSLFMSSELDLNSQKTKSPTIQKYNFHNRTQSFIEISSEGKKKHKEPQLILTMRSTILTLYLTLVILAILPPTTQLQPFIEPKFWFEAWRDTIKPDAKHPMYPPKPWKPRPTIEERTEPTTMPKIAPREGGGGVAGARGGSIGRVSSSAGRFSSGGRISSSSAGRTGSKVAAAGAGGLAGGAGGAMLGPLAGGGGGNVTANDAASGPEFEGYKMCFGFLVWAVGVGAIV</sequence>
<name>A0A9N9LJF1_9HELO</name>
<gene>
    <name evidence="2" type="ORF">HYALB_00009733</name>
</gene>
<accession>A0A9N9LJF1</accession>
<evidence type="ECO:0000313" key="3">
    <source>
        <dbReference type="Proteomes" id="UP000701801"/>
    </source>
</evidence>
<feature type="region of interest" description="Disordered" evidence="1">
    <location>
        <begin position="145"/>
        <end position="166"/>
    </location>
</feature>
<comment type="caution">
    <text evidence="2">The sequence shown here is derived from an EMBL/GenBank/DDBJ whole genome shotgun (WGS) entry which is preliminary data.</text>
</comment>